<dbReference type="Proteomes" id="UP001602013">
    <property type="component" value="Unassembled WGS sequence"/>
</dbReference>
<comment type="caution">
    <text evidence="1">The sequence shown here is derived from an EMBL/GenBank/DDBJ whole genome shotgun (WGS) entry which is preliminary data.</text>
</comment>
<name>A0ABW6T4H5_9ACTN</name>
<protein>
    <submittedName>
        <fullName evidence="1">Uncharacterized protein</fullName>
    </submittedName>
</protein>
<evidence type="ECO:0000313" key="2">
    <source>
        <dbReference type="Proteomes" id="UP001602013"/>
    </source>
</evidence>
<keyword evidence="2" id="KW-1185">Reference proteome</keyword>
<evidence type="ECO:0000313" key="1">
    <source>
        <dbReference type="EMBL" id="MFF3672151.1"/>
    </source>
</evidence>
<dbReference type="EMBL" id="JBIASD010000069">
    <property type="protein sequence ID" value="MFF3672151.1"/>
    <property type="molecule type" value="Genomic_DNA"/>
</dbReference>
<sequence>MSILTCEDDACTSRSTARLVPAYGFGYFDLAAGPDGRPRLLWYGRLGPAGTDAYHLLTCVDARCSA</sequence>
<accession>A0ABW6T4H5</accession>
<dbReference type="RefSeq" id="WP_387418313.1">
    <property type="nucleotide sequence ID" value="NZ_JBIASD010000069.1"/>
</dbReference>
<organism evidence="1 2">
    <name type="scientific">Microtetraspora malaysiensis</name>
    <dbReference type="NCBI Taxonomy" id="161358"/>
    <lineage>
        <taxon>Bacteria</taxon>
        <taxon>Bacillati</taxon>
        <taxon>Actinomycetota</taxon>
        <taxon>Actinomycetes</taxon>
        <taxon>Streptosporangiales</taxon>
        <taxon>Streptosporangiaceae</taxon>
        <taxon>Microtetraspora</taxon>
    </lineage>
</organism>
<proteinExistence type="predicted"/>
<reference evidence="1 2" key="1">
    <citation type="submission" date="2024-10" db="EMBL/GenBank/DDBJ databases">
        <title>The Natural Products Discovery Center: Release of the First 8490 Sequenced Strains for Exploring Actinobacteria Biosynthetic Diversity.</title>
        <authorList>
            <person name="Kalkreuter E."/>
            <person name="Kautsar S.A."/>
            <person name="Yang D."/>
            <person name="Bader C.D."/>
            <person name="Teijaro C.N."/>
            <person name="Fluegel L."/>
            <person name="Davis C.M."/>
            <person name="Simpson J.R."/>
            <person name="Lauterbach L."/>
            <person name="Steele A.D."/>
            <person name="Gui C."/>
            <person name="Meng S."/>
            <person name="Li G."/>
            <person name="Viehrig K."/>
            <person name="Ye F."/>
            <person name="Su P."/>
            <person name="Kiefer A.F."/>
            <person name="Nichols A."/>
            <person name="Cepeda A.J."/>
            <person name="Yan W."/>
            <person name="Fan B."/>
            <person name="Jiang Y."/>
            <person name="Adhikari A."/>
            <person name="Zheng C.-J."/>
            <person name="Schuster L."/>
            <person name="Cowan T.M."/>
            <person name="Smanski M.J."/>
            <person name="Chevrette M.G."/>
            <person name="De Carvalho L.P.S."/>
            <person name="Shen B."/>
        </authorList>
    </citation>
    <scope>NUCLEOTIDE SEQUENCE [LARGE SCALE GENOMIC DNA]</scope>
    <source>
        <strain evidence="1 2">NPDC002173</strain>
    </source>
</reference>
<gene>
    <name evidence="1" type="ORF">ACFYXI_42180</name>
</gene>